<keyword evidence="3" id="KW-1185">Reference proteome</keyword>
<dbReference type="InterPro" id="IPR036291">
    <property type="entry name" value="NAD(P)-bd_dom_sf"/>
</dbReference>
<sequence>MRCLVTGGTGLIGSHLVRHLVEEGHDVLITGHEAEQALPFFSGKRIFPGFSGIDWNALGNIDVLFHQAALNNTRCMDREEMLRVNLEDSKRLFRHVIQQGCQRIVYASSTAVYGRNPPPYRETDPCDLNTPYAESKKGVEDVAMQLAREYPTLKIVGLRYCNVYGPGEDHKRQRATMIYQFAQQMRVGNPKLFQYGEQKRDYIYVKDVVRANMLAASAPTSTLVNCGSGKATSFNRVIEILNETLGYTRQPEYIENPYQGNYQEQTECDMTLAKQQLGFTPQYSLEEGIRDYFRSGCLISSS</sequence>
<dbReference type="AlphaFoldDB" id="A0A081BTK7"/>
<proteinExistence type="predicted"/>
<dbReference type="PRINTS" id="PR00081">
    <property type="entry name" value="GDHRDH"/>
</dbReference>
<dbReference type="Gene3D" id="3.40.50.720">
    <property type="entry name" value="NAD(P)-binding Rossmann-like Domain"/>
    <property type="match status" value="1"/>
</dbReference>
<dbReference type="SUPFAM" id="SSF51735">
    <property type="entry name" value="NAD(P)-binding Rossmann-fold domains"/>
    <property type="match status" value="1"/>
</dbReference>
<dbReference type="InterPro" id="IPR002347">
    <property type="entry name" value="SDR_fam"/>
</dbReference>
<dbReference type="Proteomes" id="UP000030700">
    <property type="component" value="Unassembled WGS sequence"/>
</dbReference>
<dbReference type="InterPro" id="IPR050177">
    <property type="entry name" value="Lipid_A_modif_metabolic_enz"/>
</dbReference>
<dbReference type="HOGENOM" id="CLU_007383_1_3_0"/>
<evidence type="ECO:0000313" key="2">
    <source>
        <dbReference type="EMBL" id="GAK54738.1"/>
    </source>
</evidence>
<organism evidence="2">
    <name type="scientific">Candidatus Moduliflexus flocculans</name>
    <dbReference type="NCBI Taxonomy" id="1499966"/>
    <lineage>
        <taxon>Bacteria</taxon>
        <taxon>Candidatus Moduliflexota</taxon>
        <taxon>Candidatus Moduliflexia</taxon>
        <taxon>Candidatus Moduliflexales</taxon>
        <taxon>Candidatus Moduliflexaceae</taxon>
    </lineage>
</organism>
<dbReference type="Pfam" id="PF01370">
    <property type="entry name" value="Epimerase"/>
    <property type="match status" value="1"/>
</dbReference>
<dbReference type="InterPro" id="IPR001509">
    <property type="entry name" value="Epimerase_deHydtase"/>
</dbReference>
<evidence type="ECO:0000259" key="1">
    <source>
        <dbReference type="Pfam" id="PF01370"/>
    </source>
</evidence>
<feature type="domain" description="NAD-dependent epimerase/dehydratase" evidence="1">
    <location>
        <begin position="4"/>
        <end position="225"/>
    </location>
</feature>
<gene>
    <name evidence="2" type="ORF">U14_06026</name>
</gene>
<reference evidence="2" key="1">
    <citation type="journal article" date="2015" name="PeerJ">
        <title>First genomic representation of candidate bacterial phylum KSB3 points to enhanced environmental sensing as a trigger of wastewater bulking.</title>
        <authorList>
            <person name="Sekiguchi Y."/>
            <person name="Ohashi A."/>
            <person name="Parks D.H."/>
            <person name="Yamauchi T."/>
            <person name="Tyson G.W."/>
            <person name="Hugenholtz P."/>
        </authorList>
    </citation>
    <scope>NUCLEOTIDE SEQUENCE [LARGE SCALE GENOMIC DNA]</scope>
</reference>
<evidence type="ECO:0000313" key="3">
    <source>
        <dbReference type="Proteomes" id="UP000030700"/>
    </source>
</evidence>
<dbReference type="Gene3D" id="3.90.25.10">
    <property type="entry name" value="UDP-galactose 4-epimerase, domain 1"/>
    <property type="match status" value="1"/>
</dbReference>
<dbReference type="PANTHER" id="PTHR43245:SF13">
    <property type="entry name" value="UDP-D-APIOSE_UDP-D-XYLOSE SYNTHASE 2"/>
    <property type="match status" value="1"/>
</dbReference>
<dbReference type="STRING" id="1499966.U14_06026"/>
<accession>A0A081BTK7</accession>
<dbReference type="PANTHER" id="PTHR43245">
    <property type="entry name" value="BIFUNCTIONAL POLYMYXIN RESISTANCE PROTEIN ARNA"/>
    <property type="match status" value="1"/>
</dbReference>
<protein>
    <submittedName>
        <fullName evidence="2">ADP-L-glycero-D-manno-heptose-6-epimerase</fullName>
    </submittedName>
</protein>
<dbReference type="EMBL" id="DF820462">
    <property type="protein sequence ID" value="GAK54738.1"/>
    <property type="molecule type" value="Genomic_DNA"/>
</dbReference>
<name>A0A081BTK7_9BACT</name>